<dbReference type="InterPro" id="IPR009061">
    <property type="entry name" value="DNA-bd_dom_put_sf"/>
</dbReference>
<keyword evidence="7" id="KW-0238">DNA-binding</keyword>
<dbReference type="Pfam" id="PF13411">
    <property type="entry name" value="MerR_1"/>
    <property type="match status" value="1"/>
</dbReference>
<keyword evidence="4" id="KW-0479">Metal-binding</keyword>
<evidence type="ECO:0000313" key="13">
    <source>
        <dbReference type="EMBL" id="WOJ88252.1"/>
    </source>
</evidence>
<evidence type="ECO:0000256" key="10">
    <source>
        <dbReference type="ARBA" id="ARBA00024874"/>
    </source>
</evidence>
<reference evidence="13 14" key="1">
    <citation type="submission" date="2023-10" db="EMBL/GenBank/DDBJ databases">
        <title>Novel methanotroph of the genus Methylocapsa from a subarctic wetland.</title>
        <authorList>
            <person name="Belova S.E."/>
            <person name="Oshkin I.Y."/>
            <person name="Miroshnikov K."/>
            <person name="Dedysh S.N."/>
        </authorList>
    </citation>
    <scope>NUCLEOTIDE SEQUENCE [LARGE SCALE GENOMIC DNA]</scope>
    <source>
        <strain evidence="13 14">RX1</strain>
    </source>
</reference>
<keyword evidence="9" id="KW-0804">Transcription</keyword>
<comment type="function">
    <text evidence="10">Mediates the mercuric-dependent induction of mercury resistance operon. In the absence of mercury MerR represses transcription by binding tightly to the mer operator region; when mercury is present the dimeric complex binds a single ion and becomes a potent transcriptional activator, while remaining bound to the mer site.</text>
</comment>
<dbReference type="PROSITE" id="PS50937">
    <property type="entry name" value="HTH_MERR_2"/>
    <property type="match status" value="1"/>
</dbReference>
<dbReference type="InterPro" id="IPR011794">
    <property type="entry name" value="MerR"/>
</dbReference>
<dbReference type="SMART" id="SM00422">
    <property type="entry name" value="HTH_MERR"/>
    <property type="match status" value="1"/>
</dbReference>
<keyword evidence="11" id="KW-0175">Coiled coil</keyword>
<keyword evidence="2" id="KW-0475">Mercuric resistance</keyword>
<evidence type="ECO:0000256" key="8">
    <source>
        <dbReference type="ARBA" id="ARBA00023159"/>
    </source>
</evidence>
<name>A0ABZ0HLS5_9HYPH</name>
<keyword evidence="5" id="KW-0476">Mercury</keyword>
<evidence type="ECO:0000256" key="5">
    <source>
        <dbReference type="ARBA" id="ARBA00022914"/>
    </source>
</evidence>
<accession>A0ABZ0HLS5</accession>
<keyword evidence="6" id="KW-0805">Transcription regulation</keyword>
<dbReference type="EMBL" id="CP136862">
    <property type="protein sequence ID" value="WOJ88252.1"/>
    <property type="molecule type" value="Genomic_DNA"/>
</dbReference>
<dbReference type="CDD" id="cd04783">
    <property type="entry name" value="HTH_MerR1"/>
    <property type="match status" value="1"/>
</dbReference>
<evidence type="ECO:0000256" key="3">
    <source>
        <dbReference type="ARBA" id="ARBA00022491"/>
    </source>
</evidence>
<dbReference type="InterPro" id="IPR000551">
    <property type="entry name" value="MerR-type_HTH_dom"/>
</dbReference>
<sequence length="133" mass="14914">MRRALTIGRLATAAGVNVETIRYYQRRGLLDQPPKPLGGYRHYPAAMAERIRFIKRAQSLGFKLEEILTLPRFEGADCCAQTRRLAAQRLADIEQKLTNLRAMRDALAELVRQCDAGQMEGPCPIICGLAQDD</sequence>
<dbReference type="Gene3D" id="1.10.1660.10">
    <property type="match status" value="1"/>
</dbReference>
<gene>
    <name evidence="13" type="ORF">RZS28_10380</name>
</gene>
<dbReference type="PANTHER" id="PTHR30204">
    <property type="entry name" value="REDOX-CYCLING DRUG-SENSING TRANSCRIPTIONAL ACTIVATOR SOXR"/>
    <property type="match status" value="1"/>
</dbReference>
<evidence type="ECO:0000313" key="14">
    <source>
        <dbReference type="Proteomes" id="UP001626536"/>
    </source>
</evidence>
<keyword evidence="14" id="KW-1185">Reference proteome</keyword>
<evidence type="ECO:0000256" key="9">
    <source>
        <dbReference type="ARBA" id="ARBA00023163"/>
    </source>
</evidence>
<dbReference type="PROSITE" id="PS00552">
    <property type="entry name" value="HTH_MERR_1"/>
    <property type="match status" value="1"/>
</dbReference>
<evidence type="ECO:0000256" key="4">
    <source>
        <dbReference type="ARBA" id="ARBA00022723"/>
    </source>
</evidence>
<feature type="domain" description="HTH merR-type" evidence="12">
    <location>
        <begin position="4"/>
        <end position="73"/>
    </location>
</feature>
<dbReference type="PANTHER" id="PTHR30204:SF69">
    <property type="entry name" value="MERR-FAMILY TRANSCRIPTIONAL REGULATOR"/>
    <property type="match status" value="1"/>
</dbReference>
<evidence type="ECO:0000256" key="2">
    <source>
        <dbReference type="ARBA" id="ARBA00022466"/>
    </source>
</evidence>
<evidence type="ECO:0000256" key="6">
    <source>
        <dbReference type="ARBA" id="ARBA00023015"/>
    </source>
</evidence>
<dbReference type="RefSeq" id="WP_407337692.1">
    <property type="nucleotide sequence ID" value="NZ_CP136862.1"/>
</dbReference>
<proteinExistence type="predicted"/>
<evidence type="ECO:0000256" key="7">
    <source>
        <dbReference type="ARBA" id="ARBA00023125"/>
    </source>
</evidence>
<dbReference type="Proteomes" id="UP001626536">
    <property type="component" value="Chromosome"/>
</dbReference>
<evidence type="ECO:0000259" key="12">
    <source>
        <dbReference type="PROSITE" id="PS50937"/>
    </source>
</evidence>
<dbReference type="SUPFAM" id="SSF46955">
    <property type="entry name" value="Putative DNA-binding domain"/>
    <property type="match status" value="1"/>
</dbReference>
<feature type="coiled-coil region" evidence="11">
    <location>
        <begin position="83"/>
        <end position="113"/>
    </location>
</feature>
<dbReference type="PRINTS" id="PR00040">
    <property type="entry name" value="HTHMERR"/>
</dbReference>
<keyword evidence="3" id="KW-0678">Repressor</keyword>
<evidence type="ECO:0000256" key="1">
    <source>
        <dbReference type="ARBA" id="ARBA00017146"/>
    </source>
</evidence>
<dbReference type="InterPro" id="IPR047057">
    <property type="entry name" value="MerR_fam"/>
</dbReference>
<keyword evidence="8" id="KW-0010">Activator</keyword>
<protein>
    <recommendedName>
        <fullName evidence="1">Mercuric resistance operon regulatory protein</fullName>
    </recommendedName>
</protein>
<organism evidence="13 14">
    <name type="scientific">Methylocapsa polymorpha</name>
    <dbReference type="NCBI Taxonomy" id="3080828"/>
    <lineage>
        <taxon>Bacteria</taxon>
        <taxon>Pseudomonadati</taxon>
        <taxon>Pseudomonadota</taxon>
        <taxon>Alphaproteobacteria</taxon>
        <taxon>Hyphomicrobiales</taxon>
        <taxon>Beijerinckiaceae</taxon>
        <taxon>Methylocapsa</taxon>
    </lineage>
</organism>
<evidence type="ECO:0000256" key="11">
    <source>
        <dbReference type="SAM" id="Coils"/>
    </source>
</evidence>